<feature type="domain" description="Multidrug resistance protein MdtA-like barrel-sandwich hybrid" evidence="2">
    <location>
        <begin position="47"/>
        <end position="198"/>
    </location>
</feature>
<dbReference type="InterPro" id="IPR058625">
    <property type="entry name" value="MdtA-like_BSH"/>
</dbReference>
<dbReference type="Gene3D" id="2.40.30.170">
    <property type="match status" value="1"/>
</dbReference>
<protein>
    <submittedName>
        <fullName evidence="4">Probable Co/Zn/Cd efflux system membrane fusion protein</fullName>
    </submittedName>
</protein>
<dbReference type="GO" id="GO:0015562">
    <property type="term" value="F:efflux transmembrane transporter activity"/>
    <property type="evidence" value="ECO:0007669"/>
    <property type="project" value="TreeGrafter"/>
</dbReference>
<dbReference type="EMBL" id="FPHC01000037">
    <property type="protein sequence ID" value="SFV55287.1"/>
    <property type="molecule type" value="Genomic_DNA"/>
</dbReference>
<evidence type="ECO:0000313" key="4">
    <source>
        <dbReference type="EMBL" id="SFV55287.1"/>
    </source>
</evidence>
<dbReference type="InterPro" id="IPR058792">
    <property type="entry name" value="Beta-barrel_RND_2"/>
</dbReference>
<evidence type="ECO:0000259" key="3">
    <source>
        <dbReference type="Pfam" id="PF25954"/>
    </source>
</evidence>
<dbReference type="Gene3D" id="2.40.50.100">
    <property type="match status" value="1"/>
</dbReference>
<dbReference type="GO" id="GO:1990281">
    <property type="term" value="C:efflux pump complex"/>
    <property type="evidence" value="ECO:0007669"/>
    <property type="project" value="TreeGrafter"/>
</dbReference>
<evidence type="ECO:0000256" key="1">
    <source>
        <dbReference type="SAM" id="Coils"/>
    </source>
</evidence>
<proteinExistence type="predicted"/>
<name>A0A1W1BP88_9ZZZZ</name>
<dbReference type="Pfam" id="PF25954">
    <property type="entry name" value="Beta-barrel_RND_2"/>
    <property type="match status" value="1"/>
</dbReference>
<dbReference type="PANTHER" id="PTHR30469">
    <property type="entry name" value="MULTIDRUG RESISTANCE PROTEIN MDTA"/>
    <property type="match status" value="1"/>
</dbReference>
<dbReference type="NCBIfam" id="TIGR01730">
    <property type="entry name" value="RND_mfp"/>
    <property type="match status" value="1"/>
</dbReference>
<dbReference type="PANTHER" id="PTHR30469:SF15">
    <property type="entry name" value="HLYD FAMILY OF SECRETION PROTEINS"/>
    <property type="match status" value="1"/>
</dbReference>
<dbReference type="InterPro" id="IPR006143">
    <property type="entry name" value="RND_pump_MFP"/>
</dbReference>
<dbReference type="AlphaFoldDB" id="A0A1W1BP88"/>
<dbReference type="SUPFAM" id="SSF111369">
    <property type="entry name" value="HlyD-like secretion proteins"/>
    <property type="match status" value="1"/>
</dbReference>
<dbReference type="Pfam" id="PF25917">
    <property type="entry name" value="BSH_RND"/>
    <property type="match status" value="1"/>
</dbReference>
<dbReference type="Gene3D" id="1.10.287.470">
    <property type="entry name" value="Helix hairpin bin"/>
    <property type="match status" value="1"/>
</dbReference>
<reference evidence="4" key="1">
    <citation type="submission" date="2016-10" db="EMBL/GenBank/DDBJ databases">
        <authorList>
            <person name="de Groot N.N."/>
        </authorList>
    </citation>
    <scope>NUCLEOTIDE SEQUENCE</scope>
</reference>
<keyword evidence="1" id="KW-0175">Coiled coil</keyword>
<evidence type="ECO:0000259" key="2">
    <source>
        <dbReference type="Pfam" id="PF25917"/>
    </source>
</evidence>
<feature type="coiled-coil region" evidence="1">
    <location>
        <begin position="129"/>
        <end position="163"/>
    </location>
</feature>
<sequence>MKHFRLKKILTSAIIAVSTANLFATSPVAVEDIELSGSVVSDNQKMMTSRYMGYVKNMAVTEGDIVKKDQLLYEIDSKEIESAERQVDLAVSQARLALQMNRNQYDNVVTNLARHRRLFKKKMVSKYELEQLELAAKNMKDMIKISEEQVNQALAKREEVLNQYQYLKITAPNDGVIVAKKLNEGEMAIPGMPALVLTDLSKLKIAAQISENDLKYIGLKKSVNIEIPSIGLVSKGFISSIIPSSNPMTHKFKIKISFDAKDASIYPGMYAKVYINSSMDKK</sequence>
<organism evidence="4">
    <name type="scientific">hydrothermal vent metagenome</name>
    <dbReference type="NCBI Taxonomy" id="652676"/>
    <lineage>
        <taxon>unclassified sequences</taxon>
        <taxon>metagenomes</taxon>
        <taxon>ecological metagenomes</taxon>
    </lineage>
</organism>
<gene>
    <name evidence="4" type="ORF">MNB_SV-6-1915</name>
</gene>
<feature type="domain" description="CusB-like beta-barrel" evidence="3">
    <location>
        <begin position="205"/>
        <end position="277"/>
    </location>
</feature>
<accession>A0A1W1BP88</accession>